<evidence type="ECO:0000256" key="2">
    <source>
        <dbReference type="ARBA" id="ARBA00022475"/>
    </source>
</evidence>
<keyword evidence="3" id="KW-0488">Methylation</keyword>
<keyword evidence="10" id="KW-1185">Reference proteome</keyword>
<dbReference type="Pfam" id="PF12019">
    <property type="entry name" value="GspH"/>
    <property type="match status" value="1"/>
</dbReference>
<dbReference type="EMBL" id="RIAX01000001">
    <property type="protein sequence ID" value="RNF41061.1"/>
    <property type="molecule type" value="Genomic_DNA"/>
</dbReference>
<protein>
    <submittedName>
        <fullName evidence="9">Competence protein ComG</fullName>
    </submittedName>
</protein>
<evidence type="ECO:0000259" key="8">
    <source>
        <dbReference type="Pfam" id="PF12019"/>
    </source>
</evidence>
<dbReference type="OrthoDB" id="2427525at2"/>
<keyword evidence="5" id="KW-0812">Transmembrane</keyword>
<gene>
    <name evidence="9" type="ORF">EEX84_01535</name>
</gene>
<evidence type="ECO:0000256" key="3">
    <source>
        <dbReference type="ARBA" id="ARBA00022481"/>
    </source>
</evidence>
<dbReference type="GO" id="GO:0005886">
    <property type="term" value="C:plasma membrane"/>
    <property type="evidence" value="ECO:0007669"/>
    <property type="project" value="UniProtKB-SubCell"/>
</dbReference>
<dbReference type="AlphaFoldDB" id="A0A3M8PCR5"/>
<keyword evidence="2" id="KW-1003">Cell membrane</keyword>
<evidence type="ECO:0000313" key="9">
    <source>
        <dbReference type="EMBL" id="RNF41061.1"/>
    </source>
</evidence>
<organism evidence="9 10">
    <name type="scientific">Planococcus salinus</name>
    <dbReference type="NCBI Taxonomy" id="1848460"/>
    <lineage>
        <taxon>Bacteria</taxon>
        <taxon>Bacillati</taxon>
        <taxon>Bacillota</taxon>
        <taxon>Bacilli</taxon>
        <taxon>Bacillales</taxon>
        <taxon>Caryophanaceae</taxon>
        <taxon>Planococcus</taxon>
    </lineage>
</organism>
<name>A0A3M8PCR5_9BACL</name>
<evidence type="ECO:0000256" key="6">
    <source>
        <dbReference type="ARBA" id="ARBA00022989"/>
    </source>
</evidence>
<dbReference type="GO" id="GO:0015627">
    <property type="term" value="C:type II protein secretion system complex"/>
    <property type="evidence" value="ECO:0007669"/>
    <property type="project" value="InterPro"/>
</dbReference>
<sequence>MFILMAVVAVTLPAYRVFDTGQEERRFFDILLQDIYFAQSESYRTKTSVVISFREGTQSYEIARNAHDIIRVRQMPSSVSFKRSSNITIVYFNPQASIVNPGTLKFNTSKGEKSMTIYLGKGRVLLSE</sequence>
<dbReference type="Proteomes" id="UP000275473">
    <property type="component" value="Unassembled WGS sequence"/>
</dbReference>
<evidence type="ECO:0000256" key="4">
    <source>
        <dbReference type="ARBA" id="ARBA00022519"/>
    </source>
</evidence>
<evidence type="ECO:0000256" key="7">
    <source>
        <dbReference type="ARBA" id="ARBA00023136"/>
    </source>
</evidence>
<comment type="caution">
    <text evidence="9">The sequence shown here is derived from an EMBL/GenBank/DDBJ whole genome shotgun (WGS) entry which is preliminary data.</text>
</comment>
<dbReference type="RefSeq" id="WP_123163809.1">
    <property type="nucleotide sequence ID" value="NZ_RIAX01000001.1"/>
</dbReference>
<dbReference type="GO" id="GO:0015628">
    <property type="term" value="P:protein secretion by the type II secretion system"/>
    <property type="evidence" value="ECO:0007669"/>
    <property type="project" value="InterPro"/>
</dbReference>
<keyword evidence="6" id="KW-1133">Transmembrane helix</keyword>
<evidence type="ECO:0000256" key="1">
    <source>
        <dbReference type="ARBA" id="ARBA00004377"/>
    </source>
</evidence>
<proteinExistence type="predicted"/>
<reference evidence="9 10" key="1">
    <citation type="journal article" date="2018" name="Int. J. Syst. Evol. Microbiol.">
        <title>Planococcus salinus sp. nov., a moderately halophilic bacterium isolated from a saline-alkali soil.</title>
        <authorList>
            <person name="Gan L."/>
        </authorList>
    </citation>
    <scope>NUCLEOTIDE SEQUENCE [LARGE SCALE GENOMIC DNA]</scope>
    <source>
        <strain evidence="9 10">LCB217</strain>
    </source>
</reference>
<feature type="domain" description="General secretion pathway GspH" evidence="8">
    <location>
        <begin position="31"/>
        <end position="117"/>
    </location>
</feature>
<evidence type="ECO:0000256" key="5">
    <source>
        <dbReference type="ARBA" id="ARBA00022692"/>
    </source>
</evidence>
<keyword evidence="7" id="KW-0472">Membrane</keyword>
<evidence type="ECO:0000313" key="10">
    <source>
        <dbReference type="Proteomes" id="UP000275473"/>
    </source>
</evidence>
<comment type="subcellular location">
    <subcellularLocation>
        <location evidence="1">Cell inner membrane</location>
        <topology evidence="1">Single-pass membrane protein</topology>
    </subcellularLocation>
</comment>
<keyword evidence="4" id="KW-0997">Cell inner membrane</keyword>
<accession>A0A3M8PCR5</accession>
<dbReference type="InterPro" id="IPR022346">
    <property type="entry name" value="T2SS_GspH"/>
</dbReference>